<dbReference type="AlphaFoldDB" id="A0A2S9IVH8"/>
<dbReference type="SUPFAM" id="SSF48295">
    <property type="entry name" value="TrpR-like"/>
    <property type="match status" value="1"/>
</dbReference>
<dbReference type="RefSeq" id="WP_105718664.1">
    <property type="nucleotide sequence ID" value="NZ_PVBQ01000027.1"/>
</dbReference>
<keyword evidence="1" id="KW-0175">Coiled coil</keyword>
<proteinExistence type="predicted"/>
<sequence>MNKIKSKKPQLESTPYYDKSVIKKSLFLLKKGHSKRSICKQLGVGYQALSKWIVKYGVEDPTASRYTKLSPIQRRSIALQILQGSLTIPEANAIYHIQGHDTIAKWVRLVKKENVDISVLKVDIVQEENLSKPEHGELEALKTALAEAQLKITALNTLIDVAEEQLNINIRKKSGAKQS</sequence>
<gene>
    <name evidence="2" type="ORF">C5745_19340</name>
</gene>
<evidence type="ECO:0008006" key="4">
    <source>
        <dbReference type="Google" id="ProtNLM"/>
    </source>
</evidence>
<name>A0A2S9IVH8_9SPHI</name>
<accession>A0A2S9IVH8</accession>
<feature type="coiled-coil region" evidence="1">
    <location>
        <begin position="138"/>
        <end position="165"/>
    </location>
</feature>
<reference evidence="2 3" key="1">
    <citation type="submission" date="2018-02" db="EMBL/GenBank/DDBJ databases">
        <title>The draft genome of Sphingobacterium sp. 5JN-11.</title>
        <authorList>
            <person name="Liu L."/>
            <person name="Li L."/>
            <person name="Liang L."/>
            <person name="Zhang X."/>
            <person name="Wang T."/>
        </authorList>
    </citation>
    <scope>NUCLEOTIDE SEQUENCE [LARGE SCALE GENOMIC DNA]</scope>
    <source>
        <strain evidence="2 3">5JN-11</strain>
    </source>
</reference>
<keyword evidence="3" id="KW-1185">Reference proteome</keyword>
<organism evidence="2 3">
    <name type="scientific">Sphingobacterium haloxyli</name>
    <dbReference type="NCBI Taxonomy" id="2100533"/>
    <lineage>
        <taxon>Bacteria</taxon>
        <taxon>Pseudomonadati</taxon>
        <taxon>Bacteroidota</taxon>
        <taxon>Sphingobacteriia</taxon>
        <taxon>Sphingobacteriales</taxon>
        <taxon>Sphingobacteriaceae</taxon>
        <taxon>Sphingobacterium</taxon>
    </lineage>
</organism>
<dbReference type="OrthoDB" id="883575at2"/>
<evidence type="ECO:0000256" key="1">
    <source>
        <dbReference type="SAM" id="Coils"/>
    </source>
</evidence>
<comment type="caution">
    <text evidence="2">The sequence shown here is derived from an EMBL/GenBank/DDBJ whole genome shotgun (WGS) entry which is preliminary data.</text>
</comment>
<dbReference type="InterPro" id="IPR010921">
    <property type="entry name" value="Trp_repressor/repl_initiator"/>
</dbReference>
<dbReference type="GO" id="GO:0043565">
    <property type="term" value="F:sequence-specific DNA binding"/>
    <property type="evidence" value="ECO:0007669"/>
    <property type="project" value="InterPro"/>
</dbReference>
<evidence type="ECO:0000313" key="3">
    <source>
        <dbReference type="Proteomes" id="UP000239711"/>
    </source>
</evidence>
<dbReference type="Proteomes" id="UP000239711">
    <property type="component" value="Unassembled WGS sequence"/>
</dbReference>
<evidence type="ECO:0000313" key="2">
    <source>
        <dbReference type="EMBL" id="PRD44534.1"/>
    </source>
</evidence>
<protein>
    <recommendedName>
        <fullName evidence="4">Transposase</fullName>
    </recommendedName>
</protein>
<dbReference type="EMBL" id="PVBQ01000027">
    <property type="protein sequence ID" value="PRD44534.1"/>
    <property type="molecule type" value="Genomic_DNA"/>
</dbReference>